<gene>
    <name evidence="1" type="ORF">Hypma_000559</name>
</gene>
<evidence type="ECO:0000313" key="1">
    <source>
        <dbReference type="EMBL" id="RDB18293.1"/>
    </source>
</evidence>
<protein>
    <submittedName>
        <fullName evidence="1">Uncharacterized protein</fullName>
    </submittedName>
</protein>
<reference evidence="1" key="1">
    <citation type="submission" date="2018-04" db="EMBL/GenBank/DDBJ databases">
        <title>Whole genome sequencing of Hypsizygus marmoreus.</title>
        <authorList>
            <person name="Choi I.-G."/>
            <person name="Min B."/>
            <person name="Kim J.-G."/>
            <person name="Kim S."/>
            <person name="Oh Y.-L."/>
            <person name="Kong W.-S."/>
            <person name="Park H."/>
            <person name="Jeong J."/>
            <person name="Song E.-S."/>
        </authorList>
    </citation>
    <scope>NUCLEOTIDE SEQUENCE [LARGE SCALE GENOMIC DNA]</scope>
    <source>
        <strain evidence="1">51987-8</strain>
    </source>
</reference>
<dbReference type="EMBL" id="LUEZ02000106">
    <property type="protein sequence ID" value="RDB18293.1"/>
    <property type="molecule type" value="Genomic_DNA"/>
</dbReference>
<keyword evidence="2" id="KW-1185">Reference proteome</keyword>
<organism evidence="1 2">
    <name type="scientific">Hypsizygus marmoreus</name>
    <name type="common">White beech mushroom</name>
    <name type="synonym">Agaricus marmoreus</name>
    <dbReference type="NCBI Taxonomy" id="39966"/>
    <lineage>
        <taxon>Eukaryota</taxon>
        <taxon>Fungi</taxon>
        <taxon>Dikarya</taxon>
        <taxon>Basidiomycota</taxon>
        <taxon>Agaricomycotina</taxon>
        <taxon>Agaricomycetes</taxon>
        <taxon>Agaricomycetidae</taxon>
        <taxon>Agaricales</taxon>
        <taxon>Tricholomatineae</taxon>
        <taxon>Lyophyllaceae</taxon>
        <taxon>Hypsizygus</taxon>
    </lineage>
</organism>
<accession>A0A369JF12</accession>
<evidence type="ECO:0000313" key="2">
    <source>
        <dbReference type="Proteomes" id="UP000076154"/>
    </source>
</evidence>
<dbReference type="AlphaFoldDB" id="A0A369JF12"/>
<proteinExistence type="predicted"/>
<dbReference type="InParanoid" id="A0A369JF12"/>
<comment type="caution">
    <text evidence="1">The sequence shown here is derived from an EMBL/GenBank/DDBJ whole genome shotgun (WGS) entry which is preliminary data.</text>
</comment>
<dbReference type="Proteomes" id="UP000076154">
    <property type="component" value="Unassembled WGS sequence"/>
</dbReference>
<name>A0A369JF12_HYPMA</name>
<sequence length="117" mass="13241">MDAFTSFDDISAFIEVTMNPQSTTAIDSFPIKDEERLPNTTAHAFCLSYRARYTHNFYLWRSSASLEANPNCIMLPPFSFLSLDFQPFARALSVSPSNAASTPYALVFDLQNLIEYH</sequence>